<dbReference type="AlphaFoldDB" id="A0A2P2QYU9"/>
<proteinExistence type="predicted"/>
<reference evidence="1" key="1">
    <citation type="submission" date="2018-02" db="EMBL/GenBank/DDBJ databases">
        <title>Rhizophora mucronata_Transcriptome.</title>
        <authorList>
            <person name="Meera S.P."/>
            <person name="Sreeshan A."/>
            <person name="Augustine A."/>
        </authorList>
    </citation>
    <scope>NUCLEOTIDE SEQUENCE</scope>
    <source>
        <tissue evidence="1">Leaf</tissue>
    </source>
</reference>
<name>A0A2P2QYU9_RHIMU</name>
<sequence length="52" mass="6052">MAHLHFWCMSYSLVPPIWVKLIGTIKIAHICTQSPDNSIYMFFGARNDKKIK</sequence>
<dbReference type="EMBL" id="GGEC01091712">
    <property type="protein sequence ID" value="MBX72196.1"/>
    <property type="molecule type" value="Transcribed_RNA"/>
</dbReference>
<accession>A0A2P2QYU9</accession>
<organism evidence="1">
    <name type="scientific">Rhizophora mucronata</name>
    <name type="common">Asiatic mangrove</name>
    <dbReference type="NCBI Taxonomy" id="61149"/>
    <lineage>
        <taxon>Eukaryota</taxon>
        <taxon>Viridiplantae</taxon>
        <taxon>Streptophyta</taxon>
        <taxon>Embryophyta</taxon>
        <taxon>Tracheophyta</taxon>
        <taxon>Spermatophyta</taxon>
        <taxon>Magnoliopsida</taxon>
        <taxon>eudicotyledons</taxon>
        <taxon>Gunneridae</taxon>
        <taxon>Pentapetalae</taxon>
        <taxon>rosids</taxon>
        <taxon>fabids</taxon>
        <taxon>Malpighiales</taxon>
        <taxon>Rhizophoraceae</taxon>
        <taxon>Rhizophora</taxon>
    </lineage>
</organism>
<evidence type="ECO:0000313" key="1">
    <source>
        <dbReference type="EMBL" id="MBX72196.1"/>
    </source>
</evidence>
<protein>
    <submittedName>
        <fullName evidence="1">Uncharacterized protein</fullName>
    </submittedName>
</protein>